<evidence type="ECO:0000259" key="5">
    <source>
        <dbReference type="SMART" id="SM00822"/>
    </source>
</evidence>
<comment type="caution">
    <text evidence="6">The sequence shown here is derived from an EMBL/GenBank/DDBJ whole genome shotgun (WGS) entry which is preliminary data.</text>
</comment>
<dbReference type="PRINTS" id="PR01397">
    <property type="entry name" value="DHBDHDRGNASE"/>
</dbReference>
<comment type="similarity">
    <text evidence="1 4">Belongs to the short-chain dehydrogenases/reductases (SDR) family.</text>
</comment>
<dbReference type="InterPro" id="IPR003560">
    <property type="entry name" value="DHB_DH"/>
</dbReference>
<dbReference type="InterPro" id="IPR057326">
    <property type="entry name" value="KR_dom"/>
</dbReference>
<reference evidence="6 7" key="1">
    <citation type="submission" date="2020-07" db="EMBL/GenBank/DDBJ databases">
        <title>Genomic Encyclopedia of Type Strains, Phase III (KMG-III): the genomes of soil and plant-associated and newly described type strains.</title>
        <authorList>
            <person name="Whitman W."/>
        </authorList>
    </citation>
    <scope>NUCLEOTIDE SEQUENCE [LARGE SCALE GENOMIC DNA]</scope>
    <source>
        <strain evidence="6 7">CECT 8576</strain>
    </source>
</reference>
<protein>
    <recommendedName>
        <fullName evidence="3">2,3-dihydro-2,3-dihydroxybenzoate dehydrogenase</fullName>
        <ecNumber evidence="3">1.3.1.28</ecNumber>
    </recommendedName>
</protein>
<keyword evidence="2 6" id="KW-0560">Oxidoreductase</keyword>
<dbReference type="Gene3D" id="3.40.50.720">
    <property type="entry name" value="NAD(P)-binding Rossmann-like Domain"/>
    <property type="match status" value="1"/>
</dbReference>
<dbReference type="PANTHER" id="PTHR43669:SF8">
    <property type="entry name" value="SHORT-CHAIN TYPE DEHYDROGENASE_REDUCTASE-RELATED"/>
    <property type="match status" value="1"/>
</dbReference>
<sequence>MRNRVALVTGAAGGIGRAVVRELGARGARVAAVDRDEGRLSGAGAESAASGEGVAFFPADVSSSTEVRGLVEEVESRLGPIDFLVNAAGVLRMGEVRRLTDEDWSTTFAVNAAGVFLVSRAVSDRMVSRGGGAIVTVSSNASTTPRADMGAYAASKAAATMITKTLGLEVAEHGVRCNVVAPGSTDTPMLSSMWEDSGGRDATIAGVPERYRVGIPLGKLATPEDVADAVAFLLGDEAAHITMHSLTVDGGAALGS</sequence>
<dbReference type="EC" id="1.3.1.28" evidence="3"/>
<dbReference type="NCBIfam" id="NF006074">
    <property type="entry name" value="PRK08220.1"/>
    <property type="match status" value="1"/>
</dbReference>
<evidence type="ECO:0000313" key="6">
    <source>
        <dbReference type="EMBL" id="NYH79980.1"/>
    </source>
</evidence>
<dbReference type="SMART" id="SM00822">
    <property type="entry name" value="PKS_KR"/>
    <property type="match status" value="1"/>
</dbReference>
<dbReference type="AlphaFoldDB" id="A0A852Z1B9"/>
<name>A0A852Z1B9_9ACTN</name>
<keyword evidence="7" id="KW-1185">Reference proteome</keyword>
<dbReference type="GO" id="GO:0019290">
    <property type="term" value="P:siderophore biosynthetic process"/>
    <property type="evidence" value="ECO:0007669"/>
    <property type="project" value="InterPro"/>
</dbReference>
<accession>A0A852Z1B9</accession>
<dbReference type="SUPFAM" id="SSF51735">
    <property type="entry name" value="NAD(P)-binding Rossmann-fold domains"/>
    <property type="match status" value="1"/>
</dbReference>
<organism evidence="6 7">
    <name type="scientific">Actinopolyspora biskrensis</name>
    <dbReference type="NCBI Taxonomy" id="1470178"/>
    <lineage>
        <taxon>Bacteria</taxon>
        <taxon>Bacillati</taxon>
        <taxon>Actinomycetota</taxon>
        <taxon>Actinomycetes</taxon>
        <taxon>Actinopolysporales</taxon>
        <taxon>Actinopolysporaceae</taxon>
        <taxon>Actinopolyspora</taxon>
    </lineage>
</organism>
<dbReference type="EMBL" id="JACBYW010000006">
    <property type="protein sequence ID" value="NYH79980.1"/>
    <property type="molecule type" value="Genomic_DNA"/>
</dbReference>
<dbReference type="Pfam" id="PF00106">
    <property type="entry name" value="adh_short"/>
    <property type="match status" value="1"/>
</dbReference>
<evidence type="ECO:0000256" key="3">
    <source>
        <dbReference type="NCBIfam" id="TIGR04316"/>
    </source>
</evidence>
<evidence type="ECO:0000256" key="2">
    <source>
        <dbReference type="ARBA" id="ARBA00023002"/>
    </source>
</evidence>
<dbReference type="InterPro" id="IPR036291">
    <property type="entry name" value="NAD(P)-bd_dom_sf"/>
</dbReference>
<dbReference type="FunFam" id="3.40.50.720:FF:000084">
    <property type="entry name" value="Short-chain dehydrogenase reductase"/>
    <property type="match status" value="1"/>
</dbReference>
<gene>
    <name evidence="6" type="ORF">FHR84_003329</name>
</gene>
<dbReference type="PANTHER" id="PTHR43669">
    <property type="entry name" value="5-KETO-D-GLUCONATE 5-REDUCTASE"/>
    <property type="match status" value="1"/>
</dbReference>
<dbReference type="Proteomes" id="UP000548304">
    <property type="component" value="Unassembled WGS sequence"/>
</dbReference>
<evidence type="ECO:0000256" key="4">
    <source>
        <dbReference type="RuleBase" id="RU000363"/>
    </source>
</evidence>
<dbReference type="RefSeq" id="WP_179536363.1">
    <property type="nucleotide sequence ID" value="NZ_JACBYW010000006.1"/>
</dbReference>
<dbReference type="GO" id="GO:0008667">
    <property type="term" value="F:2,3-dihydro-2,3-dihydroxybenzoate dehydrogenase activity"/>
    <property type="evidence" value="ECO:0007669"/>
    <property type="project" value="UniProtKB-UniRule"/>
</dbReference>
<dbReference type="PROSITE" id="PS00061">
    <property type="entry name" value="ADH_SHORT"/>
    <property type="match status" value="1"/>
</dbReference>
<dbReference type="InterPro" id="IPR020904">
    <property type="entry name" value="Sc_DH/Rdtase_CS"/>
</dbReference>
<dbReference type="NCBIfam" id="TIGR04316">
    <property type="entry name" value="dhbA_paeA"/>
    <property type="match status" value="1"/>
</dbReference>
<dbReference type="InterPro" id="IPR002347">
    <property type="entry name" value="SDR_fam"/>
</dbReference>
<dbReference type="PRINTS" id="PR00080">
    <property type="entry name" value="SDRFAMILY"/>
</dbReference>
<feature type="domain" description="Ketoreductase" evidence="5">
    <location>
        <begin position="4"/>
        <end position="185"/>
    </location>
</feature>
<proteinExistence type="inferred from homology"/>
<evidence type="ECO:0000256" key="1">
    <source>
        <dbReference type="ARBA" id="ARBA00006484"/>
    </source>
</evidence>
<evidence type="ECO:0000313" key="7">
    <source>
        <dbReference type="Proteomes" id="UP000548304"/>
    </source>
</evidence>